<organism evidence="2 3">
    <name type="scientific">Terrisporobacter glycolicus ATCC 14880 = DSM 1288</name>
    <dbReference type="NCBI Taxonomy" id="1121315"/>
    <lineage>
        <taxon>Bacteria</taxon>
        <taxon>Bacillati</taxon>
        <taxon>Bacillota</taxon>
        <taxon>Clostridia</taxon>
        <taxon>Peptostreptococcales</taxon>
        <taxon>Peptostreptococcaceae</taxon>
        <taxon>Terrisporobacter</taxon>
    </lineage>
</organism>
<dbReference type="InterPro" id="IPR007345">
    <property type="entry name" value="Polysacch_pyruvyl_Trfase"/>
</dbReference>
<evidence type="ECO:0000259" key="1">
    <source>
        <dbReference type="Pfam" id="PF04230"/>
    </source>
</evidence>
<dbReference type="RefSeq" id="WP_018590330.1">
    <property type="nucleotide sequence ID" value="NZ_CP117523.1"/>
</dbReference>
<name>A0ABZ2ES84_9FIRM</name>
<sequence>MSRIKLYYHSGSKNHGCEAIVRGTSKILEEDLSLFSIRPNEDIEYGLNNICEIIEDKEEILNKYSLKNILAILDIKINKSIDTVIKNRRKKILDNIKKDDICFSIGGDNYCYPGTDIIGALNNNIRKKGAKTVLWGCSVEPDVIKGDVSKDLSKYNLIVSRESISYNALKKANPNTKLYPDPAFQLDKIELPLPKGFEKGNTVGINVSPLIIDCERNKGITKDNYEELIKYIINNTNMQIALIPHVVWDDNDDRVPLLELYNMFKETGRVVMIEDCNCMELKGYISRCRFFIGARTHATIAAYSMCVPTLAVGYSVKARGIAKDIFGTYENYVLSVQSLDKKNNLADSFKWLEANEKNIRVHLENFIPKYKKDALMIKSCVRELVK</sequence>
<evidence type="ECO:0000313" key="2">
    <source>
        <dbReference type="EMBL" id="WWD82582.1"/>
    </source>
</evidence>
<feature type="domain" description="Polysaccharide pyruvyl transferase" evidence="1">
    <location>
        <begin position="14"/>
        <end position="315"/>
    </location>
</feature>
<proteinExistence type="predicted"/>
<dbReference type="Proteomes" id="UP001348492">
    <property type="component" value="Chromosome"/>
</dbReference>
<dbReference type="PANTHER" id="PTHR36836">
    <property type="entry name" value="COLANIC ACID BIOSYNTHESIS PROTEIN WCAK"/>
    <property type="match status" value="1"/>
</dbReference>
<gene>
    <name evidence="2" type="ORF">TEGL_09740</name>
</gene>
<dbReference type="PANTHER" id="PTHR36836:SF1">
    <property type="entry name" value="COLANIC ACID BIOSYNTHESIS PROTEIN WCAK"/>
    <property type="match status" value="1"/>
</dbReference>
<accession>A0ABZ2ES84</accession>
<protein>
    <recommendedName>
        <fullName evidence="1">Polysaccharide pyruvyl transferase domain-containing protein</fullName>
    </recommendedName>
</protein>
<reference evidence="2 3" key="1">
    <citation type="journal article" date="2023" name="PLoS ONE">
        <title>Genome-based metabolic and phylogenomic analysis of three Terrisporobacter species.</title>
        <authorList>
            <person name="Boer T."/>
            <person name="Bengelsdorf F.R."/>
            <person name="Bomeke M."/>
            <person name="Daniel R."/>
            <person name="Poehlein A."/>
        </authorList>
    </citation>
    <scope>NUCLEOTIDE SEQUENCE [LARGE SCALE GENOMIC DNA]</scope>
    <source>
        <strain evidence="2 3">DSM 1288</strain>
    </source>
</reference>
<dbReference type="EMBL" id="CP117523">
    <property type="protein sequence ID" value="WWD82582.1"/>
    <property type="molecule type" value="Genomic_DNA"/>
</dbReference>
<keyword evidence="3" id="KW-1185">Reference proteome</keyword>
<evidence type="ECO:0000313" key="3">
    <source>
        <dbReference type="Proteomes" id="UP001348492"/>
    </source>
</evidence>
<dbReference type="Pfam" id="PF04230">
    <property type="entry name" value="PS_pyruv_trans"/>
    <property type="match status" value="1"/>
</dbReference>